<evidence type="ECO:0000256" key="4">
    <source>
        <dbReference type="SAM" id="MobiDB-lite"/>
    </source>
</evidence>
<dbReference type="PANTHER" id="PTHR28554">
    <property type="entry name" value="39S RIBOSOMAL PROTEIN L45, MITOCHONDRIAL"/>
    <property type="match status" value="1"/>
</dbReference>
<accession>A0A9P4QAL4</accession>
<dbReference type="OrthoDB" id="19619at2759"/>
<evidence type="ECO:0000313" key="5">
    <source>
        <dbReference type="EMBL" id="KAF2723678.1"/>
    </source>
</evidence>
<feature type="region of interest" description="Disordered" evidence="4">
    <location>
        <begin position="245"/>
        <end position="266"/>
    </location>
</feature>
<proteinExistence type="predicted"/>
<evidence type="ECO:0000256" key="1">
    <source>
        <dbReference type="ARBA" id="ARBA00004173"/>
    </source>
</evidence>
<reference evidence="5" key="1">
    <citation type="journal article" date="2020" name="Stud. Mycol.">
        <title>101 Dothideomycetes genomes: a test case for predicting lifestyles and emergence of pathogens.</title>
        <authorList>
            <person name="Haridas S."/>
            <person name="Albert R."/>
            <person name="Binder M."/>
            <person name="Bloem J."/>
            <person name="Labutti K."/>
            <person name="Salamov A."/>
            <person name="Andreopoulos B."/>
            <person name="Baker S."/>
            <person name="Barry K."/>
            <person name="Bills G."/>
            <person name="Bluhm B."/>
            <person name="Cannon C."/>
            <person name="Castanera R."/>
            <person name="Culley D."/>
            <person name="Daum C."/>
            <person name="Ezra D."/>
            <person name="Gonzalez J."/>
            <person name="Henrissat B."/>
            <person name="Kuo A."/>
            <person name="Liang C."/>
            <person name="Lipzen A."/>
            <person name="Lutzoni F."/>
            <person name="Magnuson J."/>
            <person name="Mondo S."/>
            <person name="Nolan M."/>
            <person name="Ohm R."/>
            <person name="Pangilinan J."/>
            <person name="Park H.-J."/>
            <person name="Ramirez L."/>
            <person name="Alfaro M."/>
            <person name="Sun H."/>
            <person name="Tritt A."/>
            <person name="Yoshinaga Y."/>
            <person name="Zwiers L.-H."/>
            <person name="Turgeon B."/>
            <person name="Goodwin S."/>
            <person name="Spatafora J."/>
            <person name="Crous P."/>
            <person name="Grigoriev I."/>
        </authorList>
    </citation>
    <scope>NUCLEOTIDE SEQUENCE</scope>
    <source>
        <strain evidence="5">CBS 116435</strain>
    </source>
</reference>
<comment type="subcellular location">
    <subcellularLocation>
        <location evidence="1">Mitochondrion</location>
    </subcellularLocation>
</comment>
<dbReference type="GO" id="GO:0005743">
    <property type="term" value="C:mitochondrial inner membrane"/>
    <property type="evidence" value="ECO:0007669"/>
    <property type="project" value="InterPro"/>
</dbReference>
<name>A0A9P4QAL4_9PEZI</name>
<dbReference type="AlphaFoldDB" id="A0A9P4QAL4"/>
<dbReference type="Pfam" id="PF07961">
    <property type="entry name" value="MBA1"/>
    <property type="match status" value="1"/>
</dbReference>
<dbReference type="GO" id="GO:0032979">
    <property type="term" value="P:protein insertion into mitochondrial inner membrane from matrix"/>
    <property type="evidence" value="ECO:0007669"/>
    <property type="project" value="InterPro"/>
</dbReference>
<protein>
    <submittedName>
        <fullName evidence="5">Uncharacterized protein</fullName>
    </submittedName>
</protein>
<evidence type="ECO:0000256" key="2">
    <source>
        <dbReference type="ARBA" id="ARBA00022946"/>
    </source>
</evidence>
<dbReference type="PANTHER" id="PTHR28554:SF1">
    <property type="entry name" value="LARGE RIBOSOMAL SUBUNIT PROTEIN ML45"/>
    <property type="match status" value="1"/>
</dbReference>
<evidence type="ECO:0000313" key="6">
    <source>
        <dbReference type="Proteomes" id="UP000799441"/>
    </source>
</evidence>
<keyword evidence="6" id="KW-1185">Reference proteome</keyword>
<organism evidence="5 6">
    <name type="scientific">Polychaeton citri CBS 116435</name>
    <dbReference type="NCBI Taxonomy" id="1314669"/>
    <lineage>
        <taxon>Eukaryota</taxon>
        <taxon>Fungi</taxon>
        <taxon>Dikarya</taxon>
        <taxon>Ascomycota</taxon>
        <taxon>Pezizomycotina</taxon>
        <taxon>Dothideomycetes</taxon>
        <taxon>Dothideomycetidae</taxon>
        <taxon>Capnodiales</taxon>
        <taxon>Capnodiaceae</taxon>
        <taxon>Polychaeton</taxon>
    </lineage>
</organism>
<dbReference type="EMBL" id="MU003775">
    <property type="protein sequence ID" value="KAF2723678.1"/>
    <property type="molecule type" value="Genomic_DNA"/>
</dbReference>
<keyword evidence="2" id="KW-0809">Transit peptide</keyword>
<dbReference type="Proteomes" id="UP000799441">
    <property type="component" value="Unassembled WGS sequence"/>
</dbReference>
<gene>
    <name evidence="5" type="ORF">K431DRAFT_282776</name>
</gene>
<comment type="caution">
    <text evidence="5">The sequence shown here is derived from an EMBL/GenBank/DDBJ whole genome shotgun (WGS) entry which is preliminary data.</text>
</comment>
<keyword evidence="3" id="KW-0496">Mitochondrion</keyword>
<evidence type="ECO:0000256" key="3">
    <source>
        <dbReference type="ARBA" id="ARBA00023128"/>
    </source>
</evidence>
<dbReference type="InterPro" id="IPR051975">
    <property type="entry name" value="mtLSU_mL45"/>
</dbReference>
<sequence length="266" mass="29908">MARGEIPDDVGLLMNTIVMPARSSPNYIPLLSPESFRLRLRLEVKRWKTRFTEVMSAVMLKWANRRRKSDKPGGKGVKLEVGKVPAIAQQLHQEVYTAFARGDMAAVQGKVCSGMFGNLERRIHKRRTERHPGDSLQWHVHKQLSKPKLMSYKAIAFPAPKGSKDLGRTGMIQAVVRLHTLQSVQWSRRLQKKDGGRLTTKEVLLDDKGRELPEGSPAAQPKEVVEHFVVQKRIQSGQEMAWTAWGSAEETSAKDVTAQDKPAVQS</sequence>
<dbReference type="Gene3D" id="3.10.450.240">
    <property type="match status" value="1"/>
</dbReference>
<dbReference type="InterPro" id="IPR024621">
    <property type="entry name" value="Mba1"/>
</dbReference>